<feature type="transmembrane region" description="Helical" evidence="6">
    <location>
        <begin position="133"/>
        <end position="154"/>
    </location>
</feature>
<keyword evidence="3 6" id="KW-0812">Transmembrane</keyword>
<dbReference type="Pfam" id="PF01554">
    <property type="entry name" value="MatE"/>
    <property type="match status" value="2"/>
</dbReference>
<evidence type="ECO:0000256" key="6">
    <source>
        <dbReference type="SAM" id="Phobius"/>
    </source>
</evidence>
<feature type="transmembrane region" description="Helical" evidence="6">
    <location>
        <begin position="234"/>
        <end position="259"/>
    </location>
</feature>
<dbReference type="PANTHER" id="PTHR43823:SF3">
    <property type="entry name" value="MULTIDRUG EXPORT PROTEIN MEPA"/>
    <property type="match status" value="1"/>
</dbReference>
<comment type="subcellular location">
    <subcellularLocation>
        <location evidence="1">Cell membrane</location>
        <topology evidence="1">Multi-pass membrane protein</topology>
    </subcellularLocation>
</comment>
<evidence type="ECO:0000256" key="5">
    <source>
        <dbReference type="ARBA" id="ARBA00023136"/>
    </source>
</evidence>
<evidence type="ECO:0000256" key="3">
    <source>
        <dbReference type="ARBA" id="ARBA00022692"/>
    </source>
</evidence>
<evidence type="ECO:0000256" key="1">
    <source>
        <dbReference type="ARBA" id="ARBA00004651"/>
    </source>
</evidence>
<evidence type="ECO:0000313" key="8">
    <source>
        <dbReference type="Proteomes" id="UP000217784"/>
    </source>
</evidence>
<protein>
    <submittedName>
        <fullName evidence="7">Uncharacterized protein</fullName>
    </submittedName>
</protein>
<feature type="transmembrane region" description="Helical" evidence="6">
    <location>
        <begin position="355"/>
        <end position="374"/>
    </location>
</feature>
<evidence type="ECO:0000256" key="4">
    <source>
        <dbReference type="ARBA" id="ARBA00022989"/>
    </source>
</evidence>
<feature type="transmembrane region" description="Helical" evidence="6">
    <location>
        <begin position="320"/>
        <end position="343"/>
    </location>
</feature>
<dbReference type="EMBL" id="LMVM01000039">
    <property type="protein sequence ID" value="PAV03222.1"/>
    <property type="molecule type" value="Genomic_DNA"/>
</dbReference>
<evidence type="ECO:0000256" key="2">
    <source>
        <dbReference type="ARBA" id="ARBA00022475"/>
    </source>
</evidence>
<dbReference type="GO" id="GO:0042910">
    <property type="term" value="F:xenobiotic transmembrane transporter activity"/>
    <property type="evidence" value="ECO:0007669"/>
    <property type="project" value="InterPro"/>
</dbReference>
<gene>
    <name evidence="7" type="ORF">ASJ80_04260</name>
</gene>
<dbReference type="InterPro" id="IPR002528">
    <property type="entry name" value="MATE_fam"/>
</dbReference>
<dbReference type="RefSeq" id="WP_069583998.1">
    <property type="nucleotide sequence ID" value="NZ_LMVM01000039.1"/>
</dbReference>
<name>A0A2A2H1F6_METBR</name>
<organism evidence="7 8">
    <name type="scientific">Methanobacterium bryantii</name>
    <dbReference type="NCBI Taxonomy" id="2161"/>
    <lineage>
        <taxon>Archaea</taxon>
        <taxon>Methanobacteriati</taxon>
        <taxon>Methanobacteriota</taxon>
        <taxon>Methanomada group</taxon>
        <taxon>Methanobacteria</taxon>
        <taxon>Methanobacteriales</taxon>
        <taxon>Methanobacteriaceae</taxon>
        <taxon>Methanobacterium</taxon>
    </lineage>
</organism>
<dbReference type="InterPro" id="IPR051327">
    <property type="entry name" value="MATE_MepA_subfamily"/>
</dbReference>
<dbReference type="GO" id="GO:0005886">
    <property type="term" value="C:plasma membrane"/>
    <property type="evidence" value="ECO:0007669"/>
    <property type="project" value="UniProtKB-SubCell"/>
</dbReference>
<proteinExistence type="predicted"/>
<dbReference type="PANTHER" id="PTHR43823">
    <property type="entry name" value="SPORULATION PROTEIN YKVU"/>
    <property type="match status" value="1"/>
</dbReference>
<reference evidence="7 8" key="1">
    <citation type="journal article" date="2017" name="BMC Genomics">
        <title>Genomic analysis of methanogenic archaea reveals a shift towards energy conservation.</title>
        <authorList>
            <person name="Gilmore S.P."/>
            <person name="Henske J.K."/>
            <person name="Sexton J.A."/>
            <person name="Solomon K.V."/>
            <person name="Seppala S."/>
            <person name="Yoo J.I."/>
            <person name="Huyett L.M."/>
            <person name="Pressman A."/>
            <person name="Cogan J.Z."/>
            <person name="Kivenson V."/>
            <person name="Peng X."/>
            <person name="Tan Y."/>
            <person name="Valentine D.L."/>
            <person name="O'Malley M.A."/>
        </authorList>
    </citation>
    <scope>NUCLEOTIDE SEQUENCE [LARGE SCALE GENOMIC DNA]</scope>
    <source>
        <strain evidence="7 8">M.o.H.</strain>
    </source>
</reference>
<feature type="transmembrane region" description="Helical" evidence="6">
    <location>
        <begin position="192"/>
        <end position="213"/>
    </location>
</feature>
<dbReference type="AlphaFoldDB" id="A0A2A2H1F6"/>
<feature type="transmembrane region" description="Helical" evidence="6">
    <location>
        <begin position="386"/>
        <end position="405"/>
    </location>
</feature>
<feature type="transmembrane region" description="Helical" evidence="6">
    <location>
        <begin position="411"/>
        <end position="432"/>
    </location>
</feature>
<dbReference type="OrthoDB" id="214119at2157"/>
<dbReference type="Proteomes" id="UP000217784">
    <property type="component" value="Unassembled WGS sequence"/>
</dbReference>
<evidence type="ECO:0000313" key="7">
    <source>
        <dbReference type="EMBL" id="PAV03222.1"/>
    </source>
</evidence>
<feature type="transmembrane region" description="Helical" evidence="6">
    <location>
        <begin position="279"/>
        <end position="300"/>
    </location>
</feature>
<keyword evidence="5 6" id="KW-0472">Membrane</keyword>
<accession>A0A2A2H1F6</accession>
<keyword evidence="4 6" id="KW-1133">Transmembrane helix</keyword>
<keyword evidence="8" id="KW-1185">Reference proteome</keyword>
<comment type="caution">
    <text evidence="7">The sequence shown here is derived from an EMBL/GenBank/DDBJ whole genome shotgun (WGS) entry which is preliminary data.</text>
</comment>
<keyword evidence="2" id="KW-1003">Cell membrane</keyword>
<feature type="transmembrane region" description="Helical" evidence="6">
    <location>
        <begin position="50"/>
        <end position="77"/>
    </location>
</feature>
<dbReference type="GO" id="GO:0015297">
    <property type="term" value="F:antiporter activity"/>
    <property type="evidence" value="ECO:0007669"/>
    <property type="project" value="InterPro"/>
</dbReference>
<feature type="transmembrane region" description="Helical" evidence="6">
    <location>
        <begin position="166"/>
        <end position="186"/>
    </location>
</feature>
<sequence>MYERNYNLISDKFKEFFLPTLLMSMAINTSTFIDTLIVGNTLGPINISAMALIAPIITFINLIYWMIGLGGSLLVSVSKAERNEEKADMYFTISMALLAVIGVSFSAFGIIFLDNIVATLTTNPALAVLVKKFLGVYFLGSPFLFVLMGIAYFIRADGKPRLSFYALLISNAVNLILDLVFILGFGMDIGGAALATISGYAAGTVFIMQYFFAKDRTMHFISLAKCKLSLVYDIITSGFPSASGQLFLTIKLFLINTFIALVAGKQGLTAFSVYYNSMFMVYIFLIGTAQSMSPIASIYYQEKDYSGVKFTIERSLKIVLASGTAFTVLFLAFPSLLLNLFGVNDPADMTVGINALRILSFSIIGTGITFLMMFYTQAIQRKKLSFAISITEGLLIPVVCAYVLSRFMGVNGIWISLVIAEIGTILMIYVVTKITSQRSEGKFSGFFLLGNYKDTPVLDVTIHSSVEDVVGISQKLIDFTKENGVDAKVALRIGMAVEEMAVNTIKFNSNEIECIDILSKIEEDEITIAFKDPGKEFNPSTYTCEEKDSFENIEVLQKIADDISYARLIGLNSTVITIKR</sequence>
<feature type="transmembrane region" description="Helical" evidence="6">
    <location>
        <begin position="89"/>
        <end position="113"/>
    </location>
</feature>
<feature type="transmembrane region" description="Helical" evidence="6">
    <location>
        <begin position="16"/>
        <end position="38"/>
    </location>
</feature>